<evidence type="ECO:0000256" key="4">
    <source>
        <dbReference type="ARBA" id="ARBA00012076"/>
    </source>
</evidence>
<proteinExistence type="inferred from homology"/>
<comment type="similarity">
    <text evidence="13">Belongs to the enoyl-CoA hydratase/isomerase family.</text>
</comment>
<dbReference type="EC" id="4.2.1.17" evidence="4"/>
<feature type="domain" description="3-hydroxyacyl-CoA dehydrogenase NAD binding" evidence="15">
    <location>
        <begin position="317"/>
        <end position="495"/>
    </location>
</feature>
<dbReference type="PANTHER" id="PTHR43612:SF3">
    <property type="entry name" value="TRIFUNCTIONAL ENZYME SUBUNIT ALPHA, MITOCHONDRIAL"/>
    <property type="match status" value="1"/>
</dbReference>
<evidence type="ECO:0000256" key="3">
    <source>
        <dbReference type="ARBA" id="ARBA00008750"/>
    </source>
</evidence>
<keyword evidence="7" id="KW-0560">Oxidoreductase</keyword>
<evidence type="ECO:0000256" key="11">
    <source>
        <dbReference type="ARBA" id="ARBA00023268"/>
    </source>
</evidence>
<keyword evidence="6" id="KW-0442">Lipid degradation</keyword>
<dbReference type="Gene3D" id="3.40.50.720">
    <property type="entry name" value="NAD(P)-binding Rossmann-like Domain"/>
    <property type="match status" value="1"/>
</dbReference>
<dbReference type="UniPathway" id="UPA00659"/>
<evidence type="ECO:0000313" key="17">
    <source>
        <dbReference type="Proteomes" id="UP000074119"/>
    </source>
</evidence>
<organism evidence="16 17">
    <name type="scientific">Zhongshania aliphaticivorans</name>
    <dbReference type="NCBI Taxonomy" id="1470434"/>
    <lineage>
        <taxon>Bacteria</taxon>
        <taxon>Pseudomonadati</taxon>
        <taxon>Pseudomonadota</taxon>
        <taxon>Gammaproteobacteria</taxon>
        <taxon>Cellvibrionales</taxon>
        <taxon>Spongiibacteraceae</taxon>
        <taxon>Zhongshania</taxon>
    </lineage>
</organism>
<evidence type="ECO:0000256" key="10">
    <source>
        <dbReference type="ARBA" id="ARBA00023239"/>
    </source>
</evidence>
<evidence type="ECO:0000313" key="16">
    <source>
        <dbReference type="EMBL" id="AMO68849.1"/>
    </source>
</evidence>
<dbReference type="GO" id="GO:0016509">
    <property type="term" value="F:long-chain (3S)-3-hydroxyacyl-CoA dehydrogenase (NAD+) activity"/>
    <property type="evidence" value="ECO:0007669"/>
    <property type="project" value="TreeGrafter"/>
</dbReference>
<evidence type="ECO:0000256" key="7">
    <source>
        <dbReference type="ARBA" id="ARBA00023002"/>
    </source>
</evidence>
<comment type="catalytic activity">
    <reaction evidence="12">
        <text>a (3S)-3-hydroxyacyl-CoA + NAD(+) = a 3-oxoacyl-CoA + NADH + H(+)</text>
        <dbReference type="Rhea" id="RHEA:22432"/>
        <dbReference type="ChEBI" id="CHEBI:15378"/>
        <dbReference type="ChEBI" id="CHEBI:57318"/>
        <dbReference type="ChEBI" id="CHEBI:57540"/>
        <dbReference type="ChEBI" id="CHEBI:57945"/>
        <dbReference type="ChEBI" id="CHEBI:90726"/>
        <dbReference type="EC" id="1.1.1.35"/>
    </reaction>
</comment>
<dbReference type="SUPFAM" id="SSF52096">
    <property type="entry name" value="ClpP/crotonase"/>
    <property type="match status" value="1"/>
</dbReference>
<feature type="domain" description="3-hydroxyacyl-CoA dehydrogenase C-terminal" evidence="14">
    <location>
        <begin position="498"/>
        <end position="599"/>
    </location>
</feature>
<dbReference type="InterPro" id="IPR050136">
    <property type="entry name" value="FA_oxidation_alpha_subunit"/>
</dbReference>
<dbReference type="PROSITE" id="PS00166">
    <property type="entry name" value="ENOYL_COA_HYDRATASE"/>
    <property type="match status" value="1"/>
</dbReference>
<dbReference type="PANTHER" id="PTHR43612">
    <property type="entry name" value="TRIFUNCTIONAL ENZYME SUBUNIT ALPHA"/>
    <property type="match status" value="1"/>
</dbReference>
<evidence type="ECO:0000256" key="8">
    <source>
        <dbReference type="ARBA" id="ARBA00023027"/>
    </source>
</evidence>
<keyword evidence="11" id="KW-0511">Multifunctional enzyme</keyword>
<dbReference type="Pfam" id="PF00725">
    <property type="entry name" value="3HCDH"/>
    <property type="match status" value="1"/>
</dbReference>
<sequence length="715" mass="77864">MTGTFNYQKDSDNIVTVTMDMNGPVNAMNDEYFTLMAETVDRLEAERDSIAGVIIASAKSTFFAGGDIKSMLTIQPGDDEVAMFETNLKIKDQLRRIEKLGKPVVAAINGAALGGGYEICLACHYRVALDSKAVQVGLPEVSLGLLPGGGGVVRLVSKFGVERAIMPLLEGTRFNAQKALANGFVDELASDVDDMMAKAKVWIKANPTAQNPWDVKGFKIPGGDMRKPAIAQMIQGANPMIFQKSKGLVPAPIKILDVIAGTLKMDFDTAQLVETRTFISLLTEPSAKNLMTFFLQMNQVNGGGSRPKSVPKSKVKKVGILGAGMMGQGIAYVSAMAGIEVVLKDISQDAADKGKAYTDKLLSKRVAKGRMSEEQKLATLNLITPSAEADALRGCDLIIEAVFENVELKHKITKELEPMLAEDGVWGSNTSTLPITLLAEPSLNPENFIGIHFFSPVDRMPLVEIIVGDKTSDETLARAFDYSQQIKKTPIVVNDSRGFFTSRVFATYIDEGALLFEEGVDPVVIENIGKAIGMPVGPLAVQDEVSQQLAVKATDTNRELDKRNGDNYAADTAAYRLASKMLKEFGRGGRAHGGGYYEYPADGEKFLWPEIYNWHYNQAVSLPNDDIKDRLLFRQIVESLRCYQEGVMNNVADANIGSIMGIGFPPYTGGVLQYVNTYGLKKFATRLAELAAKYGERFEPPQVLLDKAEKGELFA</sequence>
<dbReference type="EMBL" id="CP014544">
    <property type="protein sequence ID" value="AMO68849.1"/>
    <property type="molecule type" value="Genomic_DNA"/>
</dbReference>
<dbReference type="AlphaFoldDB" id="A0A127M6I8"/>
<dbReference type="GO" id="GO:0070403">
    <property type="term" value="F:NAD+ binding"/>
    <property type="evidence" value="ECO:0007669"/>
    <property type="project" value="InterPro"/>
</dbReference>
<dbReference type="InterPro" id="IPR006108">
    <property type="entry name" value="3HC_DH_C"/>
</dbReference>
<name>A0A127M6I8_9GAMM</name>
<comment type="similarity">
    <text evidence="3">In the N-terminal section; belongs to the enoyl-CoA hydratase/isomerase family.</text>
</comment>
<evidence type="ECO:0000256" key="1">
    <source>
        <dbReference type="ARBA" id="ARBA00005005"/>
    </source>
</evidence>
<dbReference type="Pfam" id="PF02737">
    <property type="entry name" value="3HCDH_N"/>
    <property type="match status" value="1"/>
</dbReference>
<evidence type="ECO:0000256" key="13">
    <source>
        <dbReference type="RuleBase" id="RU003707"/>
    </source>
</evidence>
<comment type="similarity">
    <text evidence="2">In the central section; belongs to the 3-hydroxyacyl-CoA dehydrogenase family.</text>
</comment>
<dbReference type="Proteomes" id="UP000074119">
    <property type="component" value="Chromosome"/>
</dbReference>
<gene>
    <name evidence="16" type="ORF">AZF00_11300</name>
</gene>
<keyword evidence="9" id="KW-0443">Lipid metabolism</keyword>
<dbReference type="CDD" id="cd06558">
    <property type="entry name" value="crotonase-like"/>
    <property type="match status" value="1"/>
</dbReference>
<dbReference type="RefSeq" id="WP_008249311.1">
    <property type="nucleotide sequence ID" value="NZ_CP014544.1"/>
</dbReference>
<keyword evidence="5" id="KW-0276">Fatty acid metabolism</keyword>
<dbReference type="KEGG" id="zal:AZF00_11300"/>
<dbReference type="GO" id="GO:0006635">
    <property type="term" value="P:fatty acid beta-oxidation"/>
    <property type="evidence" value="ECO:0007669"/>
    <property type="project" value="UniProtKB-UniPathway"/>
</dbReference>
<protein>
    <recommendedName>
        <fullName evidence="4">enoyl-CoA hydratase</fullName>
        <ecNumber evidence="4">4.2.1.17</ecNumber>
    </recommendedName>
</protein>
<evidence type="ECO:0000256" key="6">
    <source>
        <dbReference type="ARBA" id="ARBA00022963"/>
    </source>
</evidence>
<evidence type="ECO:0000256" key="2">
    <source>
        <dbReference type="ARBA" id="ARBA00007005"/>
    </source>
</evidence>
<keyword evidence="8" id="KW-0520">NAD</keyword>
<dbReference type="InterPro" id="IPR006176">
    <property type="entry name" value="3-OHacyl-CoA_DH_NAD-bd"/>
</dbReference>
<dbReference type="GO" id="GO:0004300">
    <property type="term" value="F:enoyl-CoA hydratase activity"/>
    <property type="evidence" value="ECO:0007669"/>
    <property type="project" value="UniProtKB-EC"/>
</dbReference>
<dbReference type="Gene3D" id="1.10.1040.50">
    <property type="match status" value="1"/>
</dbReference>
<evidence type="ECO:0000259" key="14">
    <source>
        <dbReference type="Pfam" id="PF00725"/>
    </source>
</evidence>
<dbReference type="SUPFAM" id="SSF48179">
    <property type="entry name" value="6-phosphogluconate dehydrogenase C-terminal domain-like"/>
    <property type="match status" value="2"/>
</dbReference>
<reference evidence="16 17" key="1">
    <citation type="submission" date="2015-12" db="EMBL/GenBank/DDBJ databases">
        <authorList>
            <person name="Shamseldin A."/>
            <person name="Moawad H."/>
            <person name="Abd El-Rahim W.M."/>
            <person name="Sadowsky M.J."/>
        </authorList>
    </citation>
    <scope>NUCLEOTIDE SEQUENCE [LARGE SCALE GENOMIC DNA]</scope>
    <source>
        <strain evidence="16 17">SM2</strain>
    </source>
</reference>
<comment type="pathway">
    <text evidence="1">Lipid metabolism; fatty acid beta-oxidation.</text>
</comment>
<dbReference type="Pfam" id="PF00378">
    <property type="entry name" value="ECH_1"/>
    <property type="match status" value="1"/>
</dbReference>
<dbReference type="FunFam" id="3.40.50.720:FF:000009">
    <property type="entry name" value="Fatty oxidation complex, alpha subunit"/>
    <property type="match status" value="1"/>
</dbReference>
<dbReference type="InterPro" id="IPR008927">
    <property type="entry name" value="6-PGluconate_DH-like_C_sf"/>
</dbReference>
<dbReference type="Gene3D" id="3.90.226.10">
    <property type="entry name" value="2-enoyl-CoA Hydratase, Chain A, domain 1"/>
    <property type="match status" value="1"/>
</dbReference>
<evidence type="ECO:0000256" key="12">
    <source>
        <dbReference type="ARBA" id="ARBA00049556"/>
    </source>
</evidence>
<evidence type="ECO:0000256" key="5">
    <source>
        <dbReference type="ARBA" id="ARBA00022832"/>
    </source>
</evidence>
<dbReference type="SUPFAM" id="SSF51735">
    <property type="entry name" value="NAD(P)-binding Rossmann-fold domains"/>
    <property type="match status" value="1"/>
</dbReference>
<evidence type="ECO:0000256" key="9">
    <source>
        <dbReference type="ARBA" id="ARBA00023098"/>
    </source>
</evidence>
<keyword evidence="10" id="KW-0456">Lyase</keyword>
<dbReference type="InterPro" id="IPR029045">
    <property type="entry name" value="ClpP/crotonase-like_dom_sf"/>
</dbReference>
<dbReference type="STRING" id="1470434.AZF00_11300"/>
<dbReference type="InterPro" id="IPR001753">
    <property type="entry name" value="Enoyl-CoA_hydra/iso"/>
</dbReference>
<evidence type="ECO:0000259" key="15">
    <source>
        <dbReference type="Pfam" id="PF02737"/>
    </source>
</evidence>
<dbReference type="InterPro" id="IPR018376">
    <property type="entry name" value="Enoyl-CoA_hyd/isom_CS"/>
</dbReference>
<accession>A0A127M6I8</accession>
<dbReference type="InterPro" id="IPR036291">
    <property type="entry name" value="NAD(P)-bd_dom_sf"/>
</dbReference>